<dbReference type="EMBL" id="UZAM01007175">
    <property type="protein sequence ID" value="VDO97267.1"/>
    <property type="molecule type" value="Genomic_DNA"/>
</dbReference>
<dbReference type="Proteomes" id="UP000270296">
    <property type="component" value="Unassembled WGS sequence"/>
</dbReference>
<reference evidence="3" key="1">
    <citation type="submission" date="2016-06" db="UniProtKB">
        <authorList>
            <consortium name="WormBaseParasite"/>
        </authorList>
    </citation>
    <scope>IDENTIFICATION</scope>
</reference>
<evidence type="ECO:0000313" key="3">
    <source>
        <dbReference type="WBParaSite" id="SBAD_0000243501-mRNA-1"/>
    </source>
</evidence>
<gene>
    <name evidence="1" type="ORF">SBAD_LOCUS2326</name>
</gene>
<name>A0A183IFD2_9BILA</name>
<reference evidence="1 2" key="2">
    <citation type="submission" date="2018-11" db="EMBL/GenBank/DDBJ databases">
        <authorList>
            <consortium name="Pathogen Informatics"/>
        </authorList>
    </citation>
    <scope>NUCLEOTIDE SEQUENCE [LARGE SCALE GENOMIC DNA]</scope>
</reference>
<organism evidence="3">
    <name type="scientific">Soboliphyme baturini</name>
    <dbReference type="NCBI Taxonomy" id="241478"/>
    <lineage>
        <taxon>Eukaryota</taxon>
        <taxon>Metazoa</taxon>
        <taxon>Ecdysozoa</taxon>
        <taxon>Nematoda</taxon>
        <taxon>Enoplea</taxon>
        <taxon>Dorylaimia</taxon>
        <taxon>Dioctophymatida</taxon>
        <taxon>Dioctophymatoidea</taxon>
        <taxon>Soboliphymatidae</taxon>
        <taxon>Soboliphyme</taxon>
    </lineage>
</organism>
<dbReference type="WBParaSite" id="SBAD_0000243501-mRNA-1">
    <property type="protein sequence ID" value="SBAD_0000243501-mRNA-1"/>
    <property type="gene ID" value="SBAD_0000243501"/>
</dbReference>
<sequence>MDRLFESQGSNLTTPLFTQYSWKGDDRHCQLITTDGSVPFASSLSANAYVGWSRTDKCVVVTAGNLCAALVVGASSTKHRLVFGQGQPRPSAMFDSTQGVLDLYS</sequence>
<evidence type="ECO:0000313" key="2">
    <source>
        <dbReference type="Proteomes" id="UP000270296"/>
    </source>
</evidence>
<keyword evidence="2" id="KW-1185">Reference proteome</keyword>
<accession>A0A183IFD2</accession>
<protein>
    <submittedName>
        <fullName evidence="3">Mcl1_mid domain-containing protein</fullName>
    </submittedName>
</protein>
<dbReference type="AlphaFoldDB" id="A0A183IFD2"/>
<proteinExistence type="predicted"/>
<evidence type="ECO:0000313" key="1">
    <source>
        <dbReference type="EMBL" id="VDO97267.1"/>
    </source>
</evidence>